<comment type="similarity">
    <text evidence="2 10">Belongs to the ABC-4 integral membrane protein family. FtsX subfamily.</text>
</comment>
<dbReference type="InterPro" id="IPR003838">
    <property type="entry name" value="ABC3_permease_C"/>
</dbReference>
<dbReference type="Pfam" id="PF18075">
    <property type="entry name" value="FtsX_ECD"/>
    <property type="match status" value="1"/>
</dbReference>
<gene>
    <name evidence="14" type="ordered locus">Afer_1760</name>
</gene>
<dbReference type="STRING" id="525909.Afer_1760"/>
<dbReference type="InterPro" id="IPR004513">
    <property type="entry name" value="FtsX"/>
</dbReference>
<feature type="transmembrane region" description="Helical" evidence="11">
    <location>
        <begin position="266"/>
        <end position="288"/>
    </location>
</feature>
<dbReference type="OrthoDB" id="9812531at2"/>
<keyword evidence="4 10" id="KW-1003">Cell membrane</keyword>
<dbReference type="PIRSF" id="PIRSF003097">
    <property type="entry name" value="FtsX"/>
    <property type="match status" value="1"/>
</dbReference>
<name>C7M126_ACIFD</name>
<dbReference type="KEGG" id="afo:Afer_1760"/>
<organism evidence="14 15">
    <name type="scientific">Acidimicrobium ferrooxidans (strain DSM 10331 / JCM 15462 / NBRC 103882 / ICP)</name>
    <dbReference type="NCBI Taxonomy" id="525909"/>
    <lineage>
        <taxon>Bacteria</taxon>
        <taxon>Bacillati</taxon>
        <taxon>Actinomycetota</taxon>
        <taxon>Acidimicrobiia</taxon>
        <taxon>Acidimicrobiales</taxon>
        <taxon>Acidimicrobiaceae</taxon>
        <taxon>Acidimicrobium</taxon>
    </lineage>
</organism>
<feature type="domain" description="ABC3 transporter permease C-terminal" evidence="12">
    <location>
        <begin position="172"/>
        <end position="293"/>
    </location>
</feature>
<accession>C7M126</accession>
<evidence type="ECO:0000256" key="9">
    <source>
        <dbReference type="ARBA" id="ARBA00023306"/>
    </source>
</evidence>
<evidence type="ECO:0000256" key="5">
    <source>
        <dbReference type="ARBA" id="ARBA00022618"/>
    </source>
</evidence>
<keyword evidence="7 11" id="KW-1133">Transmembrane helix</keyword>
<proteinExistence type="inferred from homology"/>
<keyword evidence="6 11" id="KW-0812">Transmembrane</keyword>
<feature type="domain" description="FtsX extracellular" evidence="13">
    <location>
        <begin position="57"/>
        <end position="149"/>
    </location>
</feature>
<evidence type="ECO:0000256" key="2">
    <source>
        <dbReference type="ARBA" id="ARBA00007379"/>
    </source>
</evidence>
<reference evidence="14 15" key="1">
    <citation type="journal article" date="2009" name="Stand. Genomic Sci.">
        <title>Complete genome sequence of Acidimicrobium ferrooxidans type strain (ICP).</title>
        <authorList>
            <person name="Clum A."/>
            <person name="Nolan M."/>
            <person name="Lang E."/>
            <person name="Glavina Del Rio T."/>
            <person name="Tice H."/>
            <person name="Copeland A."/>
            <person name="Cheng J.F."/>
            <person name="Lucas S."/>
            <person name="Chen F."/>
            <person name="Bruce D."/>
            <person name="Goodwin L."/>
            <person name="Pitluck S."/>
            <person name="Ivanova N."/>
            <person name="Mavrommatis K."/>
            <person name="Mikhailova N."/>
            <person name="Pati A."/>
            <person name="Chen A."/>
            <person name="Palaniappan K."/>
            <person name="Goker M."/>
            <person name="Spring S."/>
            <person name="Land M."/>
            <person name="Hauser L."/>
            <person name="Chang Y.J."/>
            <person name="Jeffries C.C."/>
            <person name="Chain P."/>
            <person name="Bristow J."/>
            <person name="Eisen J.A."/>
            <person name="Markowitz V."/>
            <person name="Hugenholtz P."/>
            <person name="Kyrpides N.C."/>
            <person name="Klenk H.P."/>
            <person name="Lapidus A."/>
        </authorList>
    </citation>
    <scope>NUCLEOTIDE SEQUENCE [LARGE SCALE GENOMIC DNA]</scope>
    <source>
        <strain evidence="15">DSM 10331 / JCM 15462 / NBRC 103882 / ICP</strain>
    </source>
</reference>
<evidence type="ECO:0000313" key="14">
    <source>
        <dbReference type="EMBL" id="ACU54674.1"/>
    </source>
</evidence>
<keyword evidence="15" id="KW-1185">Reference proteome</keyword>
<dbReference type="InterPro" id="IPR040690">
    <property type="entry name" value="FtsX_ECD"/>
</dbReference>
<dbReference type="PANTHER" id="PTHR47755">
    <property type="entry name" value="CELL DIVISION PROTEIN FTSX"/>
    <property type="match status" value="1"/>
</dbReference>
<evidence type="ECO:0000256" key="7">
    <source>
        <dbReference type="ARBA" id="ARBA00022989"/>
    </source>
</evidence>
<evidence type="ECO:0000259" key="13">
    <source>
        <dbReference type="Pfam" id="PF18075"/>
    </source>
</evidence>
<sequence>MTALRYFLRETATNLWRNRLMSLAAILTVTVSLSLVGAALLIKQGVQTATSEWQGNVQLLVFMQPNATRSEFRALEAELHQLPTVRSYSYVPRAQAYQDFRRLLANQPDLVNAVPESQVPTFYRVSLVNPAEAPAIAAVVRGEPGVYAVNDNFSAIHTILEISTIAQSVILVIAVVLLVSAAVLILNVIRVAIFSRRREVAVMRLVGATNSFIQIPFMLEGLVQGLLGAAIAGGVVVGLRDLISFAVSHFQIHLLSGFVLTTGDVIGTLGIVLVVGIVVGTAGSAIAVRRFMNA</sequence>
<keyword evidence="9 10" id="KW-0131">Cell cycle</keyword>
<evidence type="ECO:0000259" key="12">
    <source>
        <dbReference type="Pfam" id="PF02687"/>
    </source>
</evidence>
<feature type="transmembrane region" description="Helical" evidence="11">
    <location>
        <begin position="20"/>
        <end position="42"/>
    </location>
</feature>
<evidence type="ECO:0000256" key="10">
    <source>
        <dbReference type="PIRNR" id="PIRNR003097"/>
    </source>
</evidence>
<dbReference type="GO" id="GO:0051301">
    <property type="term" value="P:cell division"/>
    <property type="evidence" value="ECO:0007669"/>
    <property type="project" value="UniProtKB-KW"/>
</dbReference>
<keyword evidence="8 10" id="KW-0472">Membrane</keyword>
<evidence type="ECO:0000256" key="11">
    <source>
        <dbReference type="SAM" id="Phobius"/>
    </source>
</evidence>
<dbReference type="PANTHER" id="PTHR47755:SF1">
    <property type="entry name" value="CELL DIVISION PROTEIN FTSX"/>
    <property type="match status" value="1"/>
</dbReference>
<feature type="transmembrane region" description="Helical" evidence="11">
    <location>
        <begin position="169"/>
        <end position="193"/>
    </location>
</feature>
<evidence type="ECO:0000256" key="4">
    <source>
        <dbReference type="ARBA" id="ARBA00022475"/>
    </source>
</evidence>
<dbReference type="Proteomes" id="UP000000771">
    <property type="component" value="Chromosome"/>
</dbReference>
<dbReference type="AlphaFoldDB" id="C7M126"/>
<protein>
    <recommendedName>
        <fullName evidence="3 10">Cell division protein FtsX</fullName>
    </recommendedName>
</protein>
<dbReference type="EMBL" id="CP001631">
    <property type="protein sequence ID" value="ACU54674.1"/>
    <property type="molecule type" value="Genomic_DNA"/>
</dbReference>
<dbReference type="eggNOG" id="COG2177">
    <property type="taxonomic scope" value="Bacteria"/>
</dbReference>
<dbReference type="HOGENOM" id="CLU_073546_1_0_11"/>
<evidence type="ECO:0000313" key="15">
    <source>
        <dbReference type="Proteomes" id="UP000000771"/>
    </source>
</evidence>
<evidence type="ECO:0000256" key="8">
    <source>
        <dbReference type="ARBA" id="ARBA00023136"/>
    </source>
</evidence>
<dbReference type="Gene3D" id="3.30.70.3040">
    <property type="match status" value="1"/>
</dbReference>
<comment type="subcellular location">
    <subcellularLocation>
        <location evidence="1">Cell membrane</location>
        <topology evidence="1">Multi-pass membrane protein</topology>
    </subcellularLocation>
</comment>
<evidence type="ECO:0000256" key="1">
    <source>
        <dbReference type="ARBA" id="ARBA00004651"/>
    </source>
</evidence>
<dbReference type="GO" id="GO:0005886">
    <property type="term" value="C:plasma membrane"/>
    <property type="evidence" value="ECO:0007669"/>
    <property type="project" value="UniProtKB-SubCell"/>
</dbReference>
<dbReference type="RefSeq" id="WP_015799153.1">
    <property type="nucleotide sequence ID" value="NC_013124.1"/>
</dbReference>
<evidence type="ECO:0000256" key="3">
    <source>
        <dbReference type="ARBA" id="ARBA00021907"/>
    </source>
</evidence>
<evidence type="ECO:0000256" key="6">
    <source>
        <dbReference type="ARBA" id="ARBA00022692"/>
    </source>
</evidence>
<keyword evidence="5 10" id="KW-0132">Cell division</keyword>
<dbReference type="Pfam" id="PF02687">
    <property type="entry name" value="FtsX"/>
    <property type="match status" value="1"/>
</dbReference>
<feature type="transmembrane region" description="Helical" evidence="11">
    <location>
        <begin position="213"/>
        <end position="235"/>
    </location>
</feature>